<keyword evidence="3" id="KW-1185">Reference proteome</keyword>
<accession>A0A1W2AMW0</accession>
<organism evidence="2 3">
    <name type="scientific">Pedobacter nyackensis</name>
    <dbReference type="NCBI Taxonomy" id="475255"/>
    <lineage>
        <taxon>Bacteria</taxon>
        <taxon>Pseudomonadati</taxon>
        <taxon>Bacteroidota</taxon>
        <taxon>Sphingobacteriia</taxon>
        <taxon>Sphingobacteriales</taxon>
        <taxon>Sphingobacteriaceae</taxon>
        <taxon>Pedobacter</taxon>
    </lineage>
</organism>
<dbReference type="GO" id="GO:0008999">
    <property type="term" value="F:protein-N-terminal-alanine acetyltransferase activity"/>
    <property type="evidence" value="ECO:0007669"/>
    <property type="project" value="TreeGrafter"/>
</dbReference>
<dbReference type="SUPFAM" id="SSF55729">
    <property type="entry name" value="Acyl-CoA N-acyltransferases (Nat)"/>
    <property type="match status" value="1"/>
</dbReference>
<dbReference type="InterPro" id="IPR016181">
    <property type="entry name" value="Acyl_CoA_acyltransferase"/>
</dbReference>
<protein>
    <submittedName>
        <fullName evidence="2">Ribosomal-protein-serine acetyltransferase</fullName>
    </submittedName>
</protein>
<dbReference type="GO" id="GO:0005737">
    <property type="term" value="C:cytoplasm"/>
    <property type="evidence" value="ECO:0007669"/>
    <property type="project" value="TreeGrafter"/>
</dbReference>
<dbReference type="InterPro" id="IPR051908">
    <property type="entry name" value="Ribosomal_N-acetyltransferase"/>
</dbReference>
<dbReference type="InterPro" id="IPR000182">
    <property type="entry name" value="GNAT_dom"/>
</dbReference>
<sequence>MTIIIDQHIKLELTAERHAVDLFHAVDDDRAHLSEFLPWVEAMQSVDDFKAYIQNCESMHHQKMEVSFVIMLDEQVVGRIGLHYLNMGNRNAAIGYWLSKDAEGKGIMTRCCTAVINYGFGELGLQRIEIKAATTNAKSQAIPRRLGFQQEGVLRQAELVGEKFLDLVLFAMLKDEWLAATT</sequence>
<dbReference type="Proteomes" id="UP000192678">
    <property type="component" value="Unassembled WGS sequence"/>
</dbReference>
<dbReference type="OrthoDB" id="9811523at2"/>
<dbReference type="STRING" id="475255.SAMN04488101_101768"/>
<evidence type="ECO:0000313" key="3">
    <source>
        <dbReference type="Proteomes" id="UP000192678"/>
    </source>
</evidence>
<evidence type="ECO:0000313" key="2">
    <source>
        <dbReference type="EMBL" id="SMC62079.1"/>
    </source>
</evidence>
<gene>
    <name evidence="2" type="ORF">SAMN04488101_101768</name>
</gene>
<dbReference type="Gene3D" id="3.40.630.30">
    <property type="match status" value="1"/>
</dbReference>
<name>A0A1W2AMW0_9SPHI</name>
<dbReference type="PANTHER" id="PTHR43441">
    <property type="entry name" value="RIBOSOMAL-PROTEIN-SERINE ACETYLTRANSFERASE"/>
    <property type="match status" value="1"/>
</dbReference>
<feature type="domain" description="N-acetyltransferase" evidence="1">
    <location>
        <begin position="20"/>
        <end position="166"/>
    </location>
</feature>
<dbReference type="GO" id="GO:1990189">
    <property type="term" value="F:protein N-terminal-serine acetyltransferase activity"/>
    <property type="evidence" value="ECO:0007669"/>
    <property type="project" value="TreeGrafter"/>
</dbReference>
<keyword evidence="2" id="KW-0808">Transferase</keyword>
<dbReference type="AlphaFoldDB" id="A0A1W2AMW0"/>
<dbReference type="PANTHER" id="PTHR43441:SF12">
    <property type="entry name" value="RIBOSOMAL N-ACETYLTRANSFERASE YDAF-RELATED"/>
    <property type="match status" value="1"/>
</dbReference>
<dbReference type="EMBL" id="FWYB01000001">
    <property type="protein sequence ID" value="SMC62079.1"/>
    <property type="molecule type" value="Genomic_DNA"/>
</dbReference>
<proteinExistence type="predicted"/>
<dbReference type="Pfam" id="PF13302">
    <property type="entry name" value="Acetyltransf_3"/>
    <property type="match status" value="1"/>
</dbReference>
<dbReference type="PROSITE" id="PS51186">
    <property type="entry name" value="GNAT"/>
    <property type="match status" value="1"/>
</dbReference>
<dbReference type="RefSeq" id="WP_084287315.1">
    <property type="nucleotide sequence ID" value="NZ_FWYB01000001.1"/>
</dbReference>
<reference evidence="2 3" key="1">
    <citation type="submission" date="2017-04" db="EMBL/GenBank/DDBJ databases">
        <authorList>
            <person name="Afonso C.L."/>
            <person name="Miller P.J."/>
            <person name="Scott M.A."/>
            <person name="Spackman E."/>
            <person name="Goraichik I."/>
            <person name="Dimitrov K.M."/>
            <person name="Suarez D.L."/>
            <person name="Swayne D.E."/>
        </authorList>
    </citation>
    <scope>NUCLEOTIDE SEQUENCE [LARGE SCALE GENOMIC DNA]</scope>
    <source>
        <strain evidence="2 3">DSM 19625</strain>
    </source>
</reference>
<evidence type="ECO:0000259" key="1">
    <source>
        <dbReference type="PROSITE" id="PS51186"/>
    </source>
</evidence>